<dbReference type="InterPro" id="IPR011989">
    <property type="entry name" value="ARM-like"/>
</dbReference>
<keyword evidence="1" id="KW-0175">Coiled coil</keyword>
<evidence type="ECO:0000313" key="5">
    <source>
        <dbReference type="Proteomes" id="UP000012065"/>
    </source>
</evidence>
<feature type="region of interest" description="Disordered" evidence="2">
    <location>
        <begin position="1100"/>
        <end position="1138"/>
    </location>
</feature>
<protein>
    <submittedName>
        <fullName evidence="4">Rhizoctonia solani AG1-IB WGS project CAOJ00000000 data, isolate 7/3/14, contig 13040</fullName>
    </submittedName>
</protein>
<dbReference type="Pfam" id="PF06367">
    <property type="entry name" value="Drf_FH3"/>
    <property type="match status" value="1"/>
</dbReference>
<comment type="caution">
    <text evidence="4">The sequence shown here is derived from an EMBL/GenBank/DDBJ whole genome shotgun (WGS) entry which is preliminary data.</text>
</comment>
<feature type="region of interest" description="Disordered" evidence="2">
    <location>
        <begin position="478"/>
        <end position="534"/>
    </location>
</feature>
<dbReference type="SMART" id="SM01140">
    <property type="entry name" value="Drf_GBD"/>
    <property type="match status" value="1"/>
</dbReference>
<gene>
    <name evidence="4" type="ORF">BN14_05932</name>
</gene>
<sequence length="1138" mass="125641">MDGGTPIVPVLLPAGAIHFARVGPSDTSQDIIQTLLATEGVKADILGDLENVVGEGADWEWSLQYVRKESRGRVWQDDELDALDDGILSNDFPAEQLLPNRPESKPDSQRHFSAFPLTSHLHSPTVRLISQHPYLSFHVAFERVPEITDGFVMQWFIAHSSTVEDVINEIGDNLGLTVYLAGPGGGKVDYAIEIFAPDGGKELVERLEPSASVTAVLRRLAPGRRIRLVVPEEWYRRPKSKSFPSQLSLTEDTFKLATSIDELNTVANEEGSDENQDGTAKQSSRQSPSVPSSPVIPRPRPFSAASNSSEPDSPSRQSTLSSHRLSSIFDSWLSISPNGAITLPSQPNAAPERISVSSPLPIDPGSMRNGKKEQENMVESEEQKTEFEEFMDEFGIKAEQRPKMREMTWDRKKYLIEQSKSRGSSVPALYNNNNASSATVGPAGASSLVPKLLPQLTGGALGRFTVARFGSWTAATAPHGANTSFSSGDISPKSPKGSIKRQMSFGSRRTSLEPTAEEISGLASPPRSPPLSPKASLWASWWGTPGQPVTAEGERSSDKGKSAVAELTRLGQAAGASSPRVNQSTVTPYVAGIAGIAGSKTNSTTLVKHLVSLRIHAATAKLDWIKEFVGPGQGMEALSALIVALVRNRDKRQIVTCLDTESTKIRSNVADLLAGISVVSEDQGHRMVLDALSDFASVNREGFRFEQLIDTLRVPDITQDDVGEMFWSERMPALVLLIAVTASCPDLEQRIALRDELSRRGFNEIIVTLRYLNPPATITERLDGYCEDKLDDEEDLRARIRKQFEQTEKEYENWSSSESALIFEKIVGLAEDYDGVSDTILEILRSHLRILEQPTTLGVKSRIFLVLHRFASQLATLEDLRLVDSVKDITGVCPEVQEDIATLSSTKLDELVKQLEKLEKEKQSLLDKVQALEVEIDTLKSMRDSPVAKGPGHENMHGIVQRLVQKEKAAVRLQAELDRLRSENTKLLEASEEQERIKRERDRAKWSAMTEEMSNSKAKVLELETLLRDKDKMVLYLKRAMEALSSRFESGSSASQVVTERPDGDFDAETIAKHAVDELSAKDQKITELRQELAEVNKKLEEAQSSLKQQTAEREFKARVPPPPPPRRQSQPLDVHVD</sequence>
<dbReference type="InterPro" id="IPR014768">
    <property type="entry name" value="GBD/FH3_dom"/>
</dbReference>
<dbReference type="GO" id="GO:0030036">
    <property type="term" value="P:actin cytoskeleton organization"/>
    <property type="evidence" value="ECO:0007669"/>
    <property type="project" value="InterPro"/>
</dbReference>
<accession>M5BXI0</accession>
<feature type="compositionally biased region" description="Basic and acidic residues" evidence="2">
    <location>
        <begin position="552"/>
        <end position="561"/>
    </location>
</feature>
<evidence type="ECO:0000256" key="2">
    <source>
        <dbReference type="SAM" id="MobiDB-lite"/>
    </source>
</evidence>
<feature type="region of interest" description="Disordered" evidence="2">
    <location>
        <begin position="542"/>
        <end position="561"/>
    </location>
</feature>
<name>M5BXI0_THACB</name>
<feature type="compositionally biased region" description="Low complexity" evidence="2">
    <location>
        <begin position="282"/>
        <end position="293"/>
    </location>
</feature>
<dbReference type="EMBL" id="CAOJ01008927">
    <property type="protein sequence ID" value="CCO31881.1"/>
    <property type="molecule type" value="Genomic_DNA"/>
</dbReference>
<dbReference type="GO" id="GO:0003779">
    <property type="term" value="F:actin binding"/>
    <property type="evidence" value="ECO:0007669"/>
    <property type="project" value="InterPro"/>
</dbReference>
<dbReference type="Proteomes" id="UP000012065">
    <property type="component" value="Unassembled WGS sequence"/>
</dbReference>
<dbReference type="GO" id="GO:0031267">
    <property type="term" value="F:small GTPase binding"/>
    <property type="evidence" value="ECO:0007669"/>
    <property type="project" value="InterPro"/>
</dbReference>
<feature type="compositionally biased region" description="Polar residues" evidence="2">
    <location>
        <begin position="304"/>
        <end position="322"/>
    </location>
</feature>
<dbReference type="HOGENOM" id="CLU_278122_0_0_1"/>
<feature type="compositionally biased region" description="Polar residues" evidence="2">
    <location>
        <begin position="504"/>
        <end position="513"/>
    </location>
</feature>
<dbReference type="InterPro" id="IPR010473">
    <property type="entry name" value="GTPase-bd"/>
</dbReference>
<dbReference type="AlphaFoldDB" id="M5BXI0"/>
<feature type="coiled-coil region" evidence="1">
    <location>
        <begin position="901"/>
        <end position="1000"/>
    </location>
</feature>
<reference evidence="4 5" key="1">
    <citation type="journal article" date="2013" name="J. Biotechnol.">
        <title>Establishment and interpretation of the genome sequence of the phytopathogenic fungus Rhizoctonia solani AG1-IB isolate 7/3/14.</title>
        <authorList>
            <person name="Wibberg D.W."/>
            <person name="Jelonek L.J."/>
            <person name="Rupp O.R."/>
            <person name="Hennig M.H."/>
            <person name="Eikmeyer F.E."/>
            <person name="Goesmann A.G."/>
            <person name="Hartmann A.H."/>
            <person name="Borriss R.B."/>
            <person name="Grosch R.G."/>
            <person name="Puehler A.P."/>
            <person name="Schlueter A.S."/>
        </authorList>
    </citation>
    <scope>NUCLEOTIDE SEQUENCE [LARGE SCALE GENOMIC DNA]</scope>
    <source>
        <strain evidence="5">AG1-IB / isolate 7/3/14</strain>
    </source>
</reference>
<evidence type="ECO:0000259" key="3">
    <source>
        <dbReference type="PROSITE" id="PS51232"/>
    </source>
</evidence>
<dbReference type="InterPro" id="IPR016024">
    <property type="entry name" value="ARM-type_fold"/>
</dbReference>
<feature type="region of interest" description="Disordered" evidence="2">
    <location>
        <begin position="343"/>
        <end position="385"/>
    </location>
</feature>
<proteinExistence type="predicted"/>
<dbReference type="SMART" id="SM01139">
    <property type="entry name" value="Drf_FH3"/>
    <property type="match status" value="1"/>
</dbReference>
<dbReference type="PROSITE" id="PS51232">
    <property type="entry name" value="GBD_FH3"/>
    <property type="match status" value="1"/>
</dbReference>
<feature type="compositionally biased region" description="Basic and acidic residues" evidence="2">
    <location>
        <begin position="370"/>
        <end position="385"/>
    </location>
</feature>
<organism evidence="4 5">
    <name type="scientific">Thanatephorus cucumeris (strain AG1-IB / isolate 7/3/14)</name>
    <name type="common">Lettuce bottom rot fungus</name>
    <name type="synonym">Rhizoctonia solani</name>
    <dbReference type="NCBI Taxonomy" id="1108050"/>
    <lineage>
        <taxon>Eukaryota</taxon>
        <taxon>Fungi</taxon>
        <taxon>Dikarya</taxon>
        <taxon>Basidiomycota</taxon>
        <taxon>Agaricomycotina</taxon>
        <taxon>Agaricomycetes</taxon>
        <taxon>Cantharellales</taxon>
        <taxon>Ceratobasidiaceae</taxon>
        <taxon>Rhizoctonia</taxon>
        <taxon>Rhizoctonia solani AG-1</taxon>
    </lineage>
</organism>
<feature type="coiled-coil region" evidence="1">
    <location>
        <begin position="790"/>
        <end position="817"/>
    </location>
</feature>
<dbReference type="InterPro" id="IPR010472">
    <property type="entry name" value="FH3_dom"/>
</dbReference>
<feature type="region of interest" description="Disordered" evidence="2">
    <location>
        <begin position="268"/>
        <end position="322"/>
    </location>
</feature>
<dbReference type="SUPFAM" id="SSF48371">
    <property type="entry name" value="ARM repeat"/>
    <property type="match status" value="1"/>
</dbReference>
<evidence type="ECO:0000256" key="1">
    <source>
        <dbReference type="SAM" id="Coils"/>
    </source>
</evidence>
<evidence type="ECO:0000313" key="4">
    <source>
        <dbReference type="EMBL" id="CCO31881.1"/>
    </source>
</evidence>
<dbReference type="Gene3D" id="1.25.10.10">
    <property type="entry name" value="Leucine-rich Repeat Variant"/>
    <property type="match status" value="1"/>
</dbReference>
<feature type="domain" description="GBD/FH3" evidence="3">
    <location>
        <begin position="375"/>
        <end position="882"/>
    </location>
</feature>